<evidence type="ECO:0000256" key="6">
    <source>
        <dbReference type="ARBA" id="ARBA00023136"/>
    </source>
</evidence>
<dbReference type="Proteomes" id="UP001292079">
    <property type="component" value="Unassembled WGS sequence"/>
</dbReference>
<protein>
    <submittedName>
        <fullName evidence="9">Uncharacterized protein</fullName>
    </submittedName>
</protein>
<dbReference type="GO" id="GO:0006829">
    <property type="term" value="P:zinc ion transport"/>
    <property type="evidence" value="ECO:0007669"/>
    <property type="project" value="InterPro"/>
</dbReference>
<dbReference type="PANTHER" id="PTHR16133">
    <property type="entry name" value="SOLUTE CARRIER FAMILY 39 ZINC TRANSPORTER , MEMBER 9-RELATED"/>
    <property type="match status" value="1"/>
</dbReference>
<keyword evidence="4 8" id="KW-1133">Transmembrane helix</keyword>
<keyword evidence="10" id="KW-1185">Reference proteome</keyword>
<keyword evidence="5" id="KW-0333">Golgi apparatus</keyword>
<comment type="subcellular location">
    <subcellularLocation>
        <location evidence="1">Endomembrane system</location>
        <topology evidence="1">Multi-pass membrane protein</topology>
    </subcellularLocation>
    <subcellularLocation>
        <location evidence="2">Golgi apparatus membrane</location>
    </subcellularLocation>
</comment>
<keyword evidence="3 8" id="KW-0812">Transmembrane</keyword>
<dbReference type="PANTHER" id="PTHR16133:SF0">
    <property type="entry name" value="ZINC_IRON REGULATED TRANSPORTER-RELATED PROTEIN 102B, ISOFORM E"/>
    <property type="match status" value="1"/>
</dbReference>
<keyword evidence="6 8" id="KW-0472">Membrane</keyword>
<dbReference type="InterPro" id="IPR045891">
    <property type="entry name" value="ZIP9"/>
</dbReference>
<dbReference type="Pfam" id="PF02535">
    <property type="entry name" value="Zip"/>
    <property type="match status" value="1"/>
</dbReference>
<proteinExistence type="predicted"/>
<accession>A0AAE1ZK95</accession>
<dbReference type="EMBL" id="JALJAT010000001">
    <property type="protein sequence ID" value="KAK4475425.1"/>
    <property type="molecule type" value="Genomic_DNA"/>
</dbReference>
<dbReference type="InterPro" id="IPR003689">
    <property type="entry name" value="ZIP"/>
</dbReference>
<feature type="transmembrane region" description="Helical" evidence="8">
    <location>
        <begin position="326"/>
        <end position="346"/>
    </location>
</feature>
<organism evidence="9 10">
    <name type="scientific">Schistosoma mekongi</name>
    <name type="common">Parasitic worm</name>
    <dbReference type="NCBI Taxonomy" id="38744"/>
    <lineage>
        <taxon>Eukaryota</taxon>
        <taxon>Metazoa</taxon>
        <taxon>Spiralia</taxon>
        <taxon>Lophotrochozoa</taxon>
        <taxon>Platyhelminthes</taxon>
        <taxon>Trematoda</taxon>
        <taxon>Digenea</taxon>
        <taxon>Strigeidida</taxon>
        <taxon>Schistosomatoidea</taxon>
        <taxon>Schistosomatidae</taxon>
        <taxon>Schistosoma</taxon>
    </lineage>
</organism>
<evidence type="ECO:0000313" key="9">
    <source>
        <dbReference type="EMBL" id="KAK4475425.1"/>
    </source>
</evidence>
<dbReference type="GO" id="GO:0046873">
    <property type="term" value="F:metal ion transmembrane transporter activity"/>
    <property type="evidence" value="ECO:0007669"/>
    <property type="project" value="InterPro"/>
</dbReference>
<comment type="caution">
    <text evidence="9">The sequence shown here is derived from an EMBL/GenBank/DDBJ whole genome shotgun (WGS) entry which is preliminary data.</text>
</comment>
<dbReference type="GO" id="GO:0000139">
    <property type="term" value="C:Golgi membrane"/>
    <property type="evidence" value="ECO:0007669"/>
    <property type="project" value="UniProtKB-SubCell"/>
</dbReference>
<name>A0AAE1ZK95_SCHME</name>
<feature type="transmembrane region" description="Helical" evidence="8">
    <location>
        <begin position="263"/>
        <end position="287"/>
    </location>
</feature>
<reference evidence="9" key="1">
    <citation type="submission" date="2022-04" db="EMBL/GenBank/DDBJ databases">
        <authorList>
            <person name="Xu L."/>
            <person name="Lv Z."/>
        </authorList>
    </citation>
    <scope>NUCLEOTIDE SEQUENCE</scope>
    <source>
        <strain evidence="9">LV_2022a</strain>
    </source>
</reference>
<gene>
    <name evidence="9" type="ORF">MN116_002480</name>
</gene>
<feature type="transmembrane region" description="Helical" evidence="8">
    <location>
        <begin position="146"/>
        <end position="164"/>
    </location>
</feature>
<feature type="transmembrane region" description="Helical" evidence="8">
    <location>
        <begin position="293"/>
        <end position="314"/>
    </location>
</feature>
<feature type="transmembrane region" description="Helical" evidence="8">
    <location>
        <begin position="6"/>
        <end position="25"/>
    </location>
</feature>
<evidence type="ECO:0000256" key="1">
    <source>
        <dbReference type="ARBA" id="ARBA00004127"/>
    </source>
</evidence>
<feature type="compositionally biased region" description="Low complexity" evidence="7">
    <location>
        <begin position="108"/>
        <end position="121"/>
    </location>
</feature>
<sequence length="445" mass="48735">MLYLTIINVLLFIGCYVAGCIPISFRLSTSKIRILTVFGAGLLLGAALVVVIPEGIAAIYDSHKHRHANLIPDSHNSLHIPNSRRLNMVDIVESPKNEGNLLSPMNKNGNDGQINPQNNNNDNDKHLALHKNDIHDGSDNSNANHIHQKIGIALLFGYLFMLLIDQMSYTVLELACCQSVLFNLKKLCCRSILYIPLINRLRDSTNVVRTNMNMTNSMDATNSITTSSSQNNSNNLTKEVHASGNASNYSATGSIQSANHKGFIVTCGLIIHSLADGLAVGSAFALNQLQLELILFLAIILHKIPAAFGLSCFLLHEGFTRDRIRLHMIAFSFSTPLASFVTYFYLSVSSKSSVETDIGMASTRTGLALLLSGGTFLYVAATHILPELISSSGTISIIHLNNNAGSSSTSNLNKQIRIPKCLYLQIHQTIIHLDMYHLQIMHCIL</sequence>
<evidence type="ECO:0000256" key="3">
    <source>
        <dbReference type="ARBA" id="ARBA00022692"/>
    </source>
</evidence>
<evidence type="ECO:0000256" key="8">
    <source>
        <dbReference type="SAM" id="Phobius"/>
    </source>
</evidence>
<feature type="transmembrane region" description="Helical" evidence="8">
    <location>
        <begin position="366"/>
        <end position="385"/>
    </location>
</feature>
<evidence type="ECO:0000256" key="5">
    <source>
        <dbReference type="ARBA" id="ARBA00023034"/>
    </source>
</evidence>
<dbReference type="AlphaFoldDB" id="A0AAE1ZK95"/>
<feature type="transmembrane region" description="Helical" evidence="8">
    <location>
        <begin position="37"/>
        <end position="60"/>
    </location>
</feature>
<evidence type="ECO:0000256" key="2">
    <source>
        <dbReference type="ARBA" id="ARBA00004394"/>
    </source>
</evidence>
<evidence type="ECO:0000313" key="10">
    <source>
        <dbReference type="Proteomes" id="UP001292079"/>
    </source>
</evidence>
<feature type="region of interest" description="Disordered" evidence="7">
    <location>
        <begin position="100"/>
        <end position="123"/>
    </location>
</feature>
<reference evidence="9" key="2">
    <citation type="journal article" date="2023" name="Infect Dis Poverty">
        <title>Chromosome-scale genome of the human blood fluke Schistosoma mekongi and its implications for public health.</title>
        <authorList>
            <person name="Zhou M."/>
            <person name="Xu L."/>
            <person name="Xu D."/>
            <person name="Chen W."/>
            <person name="Khan J."/>
            <person name="Hu Y."/>
            <person name="Huang H."/>
            <person name="Wei H."/>
            <person name="Zhang Y."/>
            <person name="Chusongsang P."/>
            <person name="Tanasarnprasert K."/>
            <person name="Hu X."/>
            <person name="Limpanont Y."/>
            <person name="Lv Z."/>
        </authorList>
    </citation>
    <scope>NUCLEOTIDE SEQUENCE</scope>
    <source>
        <strain evidence="9">LV_2022a</strain>
    </source>
</reference>
<evidence type="ECO:0000256" key="4">
    <source>
        <dbReference type="ARBA" id="ARBA00022989"/>
    </source>
</evidence>
<evidence type="ECO:0000256" key="7">
    <source>
        <dbReference type="SAM" id="MobiDB-lite"/>
    </source>
</evidence>